<dbReference type="GO" id="GO:0016757">
    <property type="term" value="F:glycosyltransferase activity"/>
    <property type="evidence" value="ECO:0007669"/>
    <property type="project" value="UniProtKB-KW"/>
</dbReference>
<keyword evidence="4 12" id="KW-0808">Transferase</keyword>
<evidence type="ECO:0000256" key="4">
    <source>
        <dbReference type="ARBA" id="ARBA00022679"/>
    </source>
</evidence>
<sequence>MTAPATSARLDDAPLTLPERPLVSIVIPCLNEERYITGLLDALAAQDYGPDGIEVIVADGGSTDATRELVRSYCSPFARLELVDNPRRITVAGLNEGMKAARGDCWIIIGAHSTVRPDFVRQSVEALKRTGAACVGGPIDTVGEGAVGRAIAAAMSSPFGVGNAKFRYANEAGYVDTVPFGCYHRRVWEVVGEFDETVDGADEDSYNARVIEAGGRIWLDPAIRSTYYPRRTLQALARQYREYGAAKGTLFARGRPLRPRHFAPSAMVVGGPALWLAGRVSKTARLALRGLALAYLGLGGFAAYRAAKRHGANPVLTFAAMATMHLAYGAGFLEGWWRERANRA</sequence>
<keyword evidence="5 10" id="KW-0472">Membrane</keyword>
<dbReference type="Gene3D" id="3.90.550.10">
    <property type="entry name" value="Spore Coat Polysaccharide Biosynthesis Protein SpsA, Chain A"/>
    <property type="match status" value="1"/>
</dbReference>
<organism evidence="12 13">
    <name type="scientific">Tepidiforma thermophila (strain KCTC 52669 / CGMCC 1.13589 / G233)</name>
    <dbReference type="NCBI Taxonomy" id="2761530"/>
    <lineage>
        <taxon>Bacteria</taxon>
        <taxon>Bacillati</taxon>
        <taxon>Chloroflexota</taxon>
        <taxon>Tepidiformia</taxon>
        <taxon>Tepidiformales</taxon>
        <taxon>Tepidiformaceae</taxon>
        <taxon>Tepidiforma</taxon>
    </lineage>
</organism>
<evidence type="ECO:0000256" key="8">
    <source>
        <dbReference type="ARBA" id="ARBA00038120"/>
    </source>
</evidence>
<dbReference type="CDD" id="cd02525">
    <property type="entry name" value="Succinoglycan_BP_ExoA"/>
    <property type="match status" value="1"/>
</dbReference>
<keyword evidence="13" id="KW-1185">Reference proteome</keyword>
<name>A0A2A9HCB0_TEPT2</name>
<dbReference type="InterPro" id="IPR029044">
    <property type="entry name" value="Nucleotide-diphossugar_trans"/>
</dbReference>
<dbReference type="EMBL" id="PDJQ01000001">
    <property type="protein sequence ID" value="PFG73378.1"/>
    <property type="molecule type" value="Genomic_DNA"/>
</dbReference>
<evidence type="ECO:0000313" key="13">
    <source>
        <dbReference type="Proteomes" id="UP000223071"/>
    </source>
</evidence>
<dbReference type="RefSeq" id="WP_098502835.1">
    <property type="nucleotide sequence ID" value="NZ_PDJQ01000001.1"/>
</dbReference>
<comment type="caution">
    <text evidence="12">The sequence shown here is derived from an EMBL/GenBank/DDBJ whole genome shotgun (WGS) entry which is preliminary data.</text>
</comment>
<evidence type="ECO:0000256" key="7">
    <source>
        <dbReference type="ARBA" id="ARBA00037904"/>
    </source>
</evidence>
<proteinExistence type="inferred from homology"/>
<dbReference type="AlphaFoldDB" id="A0A2A9HCB0"/>
<evidence type="ECO:0000256" key="10">
    <source>
        <dbReference type="SAM" id="Phobius"/>
    </source>
</evidence>
<dbReference type="PANTHER" id="PTHR43646:SF2">
    <property type="entry name" value="GLYCOSYLTRANSFERASE 2-LIKE DOMAIN-CONTAINING PROTEIN"/>
    <property type="match status" value="1"/>
</dbReference>
<keyword evidence="3" id="KW-0328">Glycosyltransferase</keyword>
<dbReference type="SUPFAM" id="SSF53448">
    <property type="entry name" value="Nucleotide-diphospho-sugar transferases"/>
    <property type="match status" value="1"/>
</dbReference>
<protein>
    <recommendedName>
        <fullName evidence="9">4,4'-diaponeurosporenoate glycosyltransferase</fullName>
    </recommendedName>
</protein>
<keyword evidence="10" id="KW-1133">Transmembrane helix</keyword>
<reference evidence="12 13" key="1">
    <citation type="submission" date="2017-09" db="EMBL/GenBank/DDBJ databases">
        <title>Sequencing the genomes of two abundant thermophiles in Great Basin hot springs: Thermocrinis jamiesonii and novel Chloroflexi Thermoflexus hugenholtzii.</title>
        <authorList>
            <person name="Hedlund B."/>
        </authorList>
    </citation>
    <scope>NUCLEOTIDE SEQUENCE [LARGE SCALE GENOMIC DNA]</scope>
    <source>
        <strain evidence="12 13">G233</strain>
    </source>
</reference>
<dbReference type="Pfam" id="PF00535">
    <property type="entry name" value="Glycos_transf_2"/>
    <property type="match status" value="1"/>
</dbReference>
<evidence type="ECO:0000256" key="2">
    <source>
        <dbReference type="ARBA" id="ARBA00022475"/>
    </source>
</evidence>
<gene>
    <name evidence="12" type="ORF">A9A59_0573</name>
</gene>
<comment type="similarity">
    <text evidence="8">Belongs to the glycosyltransferase 2 family. CrtQ subfamily.</text>
</comment>
<evidence type="ECO:0000259" key="11">
    <source>
        <dbReference type="Pfam" id="PF00535"/>
    </source>
</evidence>
<evidence type="ECO:0000256" key="6">
    <source>
        <dbReference type="ARBA" id="ARBA00037281"/>
    </source>
</evidence>
<feature type="domain" description="Glycosyltransferase 2-like" evidence="11">
    <location>
        <begin position="24"/>
        <end position="151"/>
    </location>
</feature>
<evidence type="ECO:0000256" key="5">
    <source>
        <dbReference type="ARBA" id="ARBA00023136"/>
    </source>
</evidence>
<dbReference type="InterPro" id="IPR001173">
    <property type="entry name" value="Glyco_trans_2-like"/>
</dbReference>
<feature type="transmembrane region" description="Helical" evidence="10">
    <location>
        <begin position="316"/>
        <end position="337"/>
    </location>
</feature>
<comment type="subcellular location">
    <subcellularLocation>
        <location evidence="1">Cell membrane</location>
    </subcellularLocation>
</comment>
<comment type="function">
    <text evidence="6">Catalyzes the glycosylation of 4,4'-diaponeurosporenoate, i.e. the esterification of glucose at the C1'' position with the carboxyl group of 4,4'-diaponeurosporenic acid, to form glycosyl-4,4'-diaponeurosporenoate. This is a step in the biosynthesis of staphyloxanthin, an orange pigment present in most staphylococci strains.</text>
</comment>
<comment type="pathway">
    <text evidence="7">Carotenoid biosynthesis; staphyloxanthin biosynthesis; staphyloxanthin from farnesyl diphosphate: step 4/5.</text>
</comment>
<dbReference type="GO" id="GO:0005886">
    <property type="term" value="C:plasma membrane"/>
    <property type="evidence" value="ECO:0007669"/>
    <property type="project" value="UniProtKB-SubCell"/>
</dbReference>
<dbReference type="Proteomes" id="UP000223071">
    <property type="component" value="Unassembled WGS sequence"/>
</dbReference>
<evidence type="ECO:0000256" key="9">
    <source>
        <dbReference type="ARBA" id="ARBA00040345"/>
    </source>
</evidence>
<evidence type="ECO:0000256" key="3">
    <source>
        <dbReference type="ARBA" id="ARBA00022676"/>
    </source>
</evidence>
<accession>A0A2A9HCB0</accession>
<dbReference type="PANTHER" id="PTHR43646">
    <property type="entry name" value="GLYCOSYLTRANSFERASE"/>
    <property type="match status" value="1"/>
</dbReference>
<evidence type="ECO:0000256" key="1">
    <source>
        <dbReference type="ARBA" id="ARBA00004236"/>
    </source>
</evidence>
<keyword evidence="2" id="KW-1003">Cell membrane</keyword>
<feature type="transmembrane region" description="Helical" evidence="10">
    <location>
        <begin position="286"/>
        <end position="304"/>
    </location>
</feature>
<evidence type="ECO:0000313" key="12">
    <source>
        <dbReference type="EMBL" id="PFG73378.1"/>
    </source>
</evidence>
<keyword evidence="10" id="KW-0812">Transmembrane</keyword>